<feature type="compositionally biased region" description="Acidic residues" evidence="2">
    <location>
        <begin position="200"/>
        <end position="229"/>
    </location>
</feature>
<protein>
    <recommendedName>
        <fullName evidence="3">C2H2-type domain-containing protein</fullName>
    </recommendedName>
</protein>
<dbReference type="PANTHER" id="PTHR46326:SF25">
    <property type="entry name" value="CYS2_HIS2 ZINC-FINGER TRANSCRIPTION FACTOR"/>
    <property type="match status" value="1"/>
</dbReference>
<feature type="region of interest" description="Disordered" evidence="2">
    <location>
        <begin position="109"/>
        <end position="168"/>
    </location>
</feature>
<dbReference type="PANTHER" id="PTHR46326">
    <property type="entry name" value="ZINC FINGER PROTEIN ZAT1-RELATED"/>
    <property type="match status" value="1"/>
</dbReference>
<dbReference type="InterPro" id="IPR044303">
    <property type="entry name" value="ZAT1/4/9"/>
</dbReference>
<comment type="caution">
    <text evidence="4">The sequence shown here is derived from an EMBL/GenBank/DDBJ whole genome shotgun (WGS) entry which is preliminary data.</text>
</comment>
<reference evidence="4 5" key="1">
    <citation type="submission" date="2019-01" db="EMBL/GenBank/DDBJ databases">
        <title>Sequencing of cultivated peanut Arachis hypogaea provides insights into genome evolution and oil improvement.</title>
        <authorList>
            <person name="Chen X."/>
        </authorList>
    </citation>
    <scope>NUCLEOTIDE SEQUENCE [LARGE SCALE GENOMIC DNA]</scope>
    <source>
        <strain evidence="5">cv. Fuhuasheng</strain>
        <tissue evidence="4">Leaves</tissue>
    </source>
</reference>
<feature type="domain" description="C2H2-type" evidence="3">
    <location>
        <begin position="4"/>
        <end position="36"/>
    </location>
</feature>
<dbReference type="SMART" id="SM00355">
    <property type="entry name" value="ZnF_C2H2"/>
    <property type="match status" value="3"/>
</dbReference>
<feature type="compositionally biased region" description="Basic residues" evidence="2">
    <location>
        <begin position="123"/>
        <end position="132"/>
    </location>
</feature>
<evidence type="ECO:0000256" key="1">
    <source>
        <dbReference type="PROSITE-ProRule" id="PRU00042"/>
    </source>
</evidence>
<organism evidence="4 5">
    <name type="scientific">Arachis hypogaea</name>
    <name type="common">Peanut</name>
    <dbReference type="NCBI Taxonomy" id="3818"/>
    <lineage>
        <taxon>Eukaryota</taxon>
        <taxon>Viridiplantae</taxon>
        <taxon>Streptophyta</taxon>
        <taxon>Embryophyta</taxon>
        <taxon>Tracheophyta</taxon>
        <taxon>Spermatophyta</taxon>
        <taxon>Magnoliopsida</taxon>
        <taxon>eudicotyledons</taxon>
        <taxon>Gunneridae</taxon>
        <taxon>Pentapetalae</taxon>
        <taxon>rosids</taxon>
        <taxon>fabids</taxon>
        <taxon>Fabales</taxon>
        <taxon>Fabaceae</taxon>
        <taxon>Papilionoideae</taxon>
        <taxon>50 kb inversion clade</taxon>
        <taxon>dalbergioids sensu lato</taxon>
        <taxon>Dalbergieae</taxon>
        <taxon>Pterocarpus clade</taxon>
        <taxon>Arachis</taxon>
    </lineage>
</organism>
<keyword evidence="1" id="KW-0479">Metal-binding</keyword>
<dbReference type="Gene3D" id="3.30.160.60">
    <property type="entry name" value="Classic Zinc Finger"/>
    <property type="match status" value="1"/>
</dbReference>
<dbReference type="Pfam" id="PF13912">
    <property type="entry name" value="zf-C2H2_6"/>
    <property type="match status" value="3"/>
</dbReference>
<feature type="domain" description="C2H2-type" evidence="3">
    <location>
        <begin position="327"/>
        <end position="349"/>
    </location>
</feature>
<proteinExistence type="predicted"/>
<dbReference type="InterPro" id="IPR013087">
    <property type="entry name" value="Znf_C2H2_type"/>
</dbReference>
<dbReference type="SUPFAM" id="SSF57667">
    <property type="entry name" value="beta-beta-alpha zinc fingers"/>
    <property type="match status" value="1"/>
</dbReference>
<feature type="compositionally biased region" description="Pro residues" evidence="2">
    <location>
        <begin position="33"/>
        <end position="45"/>
    </location>
</feature>
<dbReference type="PROSITE" id="PS00028">
    <property type="entry name" value="ZINC_FINGER_C2H2_1"/>
    <property type="match status" value="3"/>
</dbReference>
<keyword evidence="5" id="KW-1185">Reference proteome</keyword>
<feature type="region of interest" description="Disordered" evidence="2">
    <location>
        <begin position="200"/>
        <end position="236"/>
    </location>
</feature>
<dbReference type="Proteomes" id="UP000289738">
    <property type="component" value="Chromosome B02"/>
</dbReference>
<name>A0A445ALC1_ARAHY</name>
<dbReference type="GO" id="GO:0006355">
    <property type="term" value="P:regulation of DNA-templated transcription"/>
    <property type="evidence" value="ECO:0007669"/>
    <property type="project" value="InterPro"/>
</dbReference>
<feature type="compositionally biased region" description="Low complexity" evidence="2">
    <location>
        <begin position="52"/>
        <end position="67"/>
    </location>
</feature>
<dbReference type="PROSITE" id="PS50157">
    <property type="entry name" value="ZINC_FINGER_C2H2_2"/>
    <property type="match status" value="3"/>
</dbReference>
<keyword evidence="1" id="KW-0862">Zinc</keyword>
<feature type="compositionally biased region" description="Basic and acidic residues" evidence="2">
    <location>
        <begin position="110"/>
        <end position="119"/>
    </location>
</feature>
<dbReference type="GO" id="GO:0008270">
    <property type="term" value="F:zinc ion binding"/>
    <property type="evidence" value="ECO:0007669"/>
    <property type="project" value="UniProtKB-KW"/>
</dbReference>
<evidence type="ECO:0000256" key="2">
    <source>
        <dbReference type="SAM" id="MobiDB-lite"/>
    </source>
</evidence>
<dbReference type="EMBL" id="SDMP01000012">
    <property type="protein sequence ID" value="RYR27239.1"/>
    <property type="molecule type" value="Genomic_DNA"/>
</dbReference>
<feature type="region of interest" description="Disordered" evidence="2">
    <location>
        <begin position="27"/>
        <end position="70"/>
    </location>
</feature>
<dbReference type="OrthoDB" id="9411774at2759"/>
<feature type="domain" description="C2H2-type" evidence="3">
    <location>
        <begin position="246"/>
        <end position="273"/>
    </location>
</feature>
<sequence length="429" mass="47322">MEKHKCKLCFRNFSNGRALGGHMRSHMMNLHVPPKPNESPSPSPPAIQLSFEAESSTPLSPSASSSSYFGKEDDTSLYYGLRENPKRSFRIADPEFSFVAAGDTGSVILQEDRESETESSKNVTKKRSKRAWKLGGGGDGFNSKKVKLSQLGNGNNKNESASSASDATTEEDIALWLMMLSRDTGNNWKINHKININIEEQELEEEDYDEEDEDEEEEEEDEGEESDEYEVVKNKAKSNKVRGGRYKCETCNKVFRSYQALGGHRASHKKMKMDYNNHNDSEFMVVEDHADENVNNNNNEVFASSALASVENGNNNNGGNNNNKKIHECPVCFRVFASGQALGGHKRTHVTTVSTPTITTRAIAEVKAEAEAIAASKAAVATASSSKLGRESFIDLNLPAPAEEDDASQFEDSAVSDAEFVNPVKVFPR</sequence>
<keyword evidence="1" id="KW-0863">Zinc-finger</keyword>
<evidence type="ECO:0000313" key="4">
    <source>
        <dbReference type="EMBL" id="RYR27239.1"/>
    </source>
</evidence>
<dbReference type="Gramene" id="arahy.Tifrunner.gnm2.ann2.Ah12g372200.1">
    <property type="protein sequence ID" value="arahy.Tifrunner.gnm2.ann2.Ah12g372200.1-CDS-1"/>
    <property type="gene ID" value="arahy.Tifrunner.gnm2.ann2.Ah12g372200"/>
</dbReference>
<evidence type="ECO:0000259" key="3">
    <source>
        <dbReference type="PROSITE" id="PS50157"/>
    </source>
</evidence>
<gene>
    <name evidence="4" type="ORF">Ahy_B02g061587</name>
</gene>
<dbReference type="AlphaFoldDB" id="A0A445ALC1"/>
<evidence type="ECO:0000313" key="5">
    <source>
        <dbReference type="Proteomes" id="UP000289738"/>
    </source>
</evidence>
<dbReference type="STRING" id="3818.A0A445ALC1"/>
<accession>A0A445ALC1</accession>
<dbReference type="InterPro" id="IPR036236">
    <property type="entry name" value="Znf_C2H2_sf"/>
</dbReference>